<accession>A0A1P8Q281</accession>
<dbReference type="AlphaFoldDB" id="A0A1P8Q281"/>
<protein>
    <recommendedName>
        <fullName evidence="1">Schlafen AlbA-2 domain-containing protein</fullName>
    </recommendedName>
</protein>
<dbReference type="Gene3D" id="3.30.950.30">
    <property type="entry name" value="Schlafen, AAA domain"/>
    <property type="match status" value="1"/>
</dbReference>
<dbReference type="Gene3D" id="3.30.565.60">
    <property type="match status" value="1"/>
</dbReference>
<keyword evidence="3" id="KW-1185">Reference proteome</keyword>
<gene>
    <name evidence="2" type="ORF">BTM29_04965</name>
</gene>
<dbReference type="InterPro" id="IPR007421">
    <property type="entry name" value="Schlafen_AlbA_2_dom"/>
</dbReference>
<dbReference type="EMBL" id="CP019323">
    <property type="protein sequence ID" value="APX71945.1"/>
    <property type="molecule type" value="Genomic_DNA"/>
</dbReference>
<dbReference type="Pfam" id="PF04326">
    <property type="entry name" value="SLFN_AlbA_2"/>
    <property type="match status" value="1"/>
</dbReference>
<dbReference type="PANTHER" id="PTHR30595">
    <property type="entry name" value="GLPR-RELATED TRANSCRIPTIONAL REPRESSOR"/>
    <property type="match status" value="1"/>
</dbReference>
<dbReference type="PANTHER" id="PTHR30595:SF6">
    <property type="entry name" value="SCHLAFEN ALBA-2 DOMAIN-CONTAINING PROTEIN"/>
    <property type="match status" value="1"/>
</dbReference>
<name>A0A1P8Q281_9LACO</name>
<evidence type="ECO:0000259" key="1">
    <source>
        <dbReference type="Pfam" id="PF04326"/>
    </source>
</evidence>
<dbReference type="Proteomes" id="UP000187499">
    <property type="component" value="Chromosome"/>
</dbReference>
<feature type="domain" description="Schlafen AlbA-2" evidence="1">
    <location>
        <begin position="21"/>
        <end position="137"/>
    </location>
</feature>
<dbReference type="InterPro" id="IPR038475">
    <property type="entry name" value="RecG_C_sf"/>
</dbReference>
<dbReference type="InterPro" id="IPR038461">
    <property type="entry name" value="Schlafen_AlbA_2_dom_sf"/>
</dbReference>
<evidence type="ECO:0000313" key="3">
    <source>
        <dbReference type="Proteomes" id="UP000187499"/>
    </source>
</evidence>
<dbReference type="STRING" id="1847728.BTM29_04965"/>
<proteinExistence type="predicted"/>
<evidence type="ECO:0000313" key="2">
    <source>
        <dbReference type="EMBL" id="APX71945.1"/>
    </source>
</evidence>
<sequence length="493" mass="56871">MYLTRKELPQNLLNELIKGKETSMIEFKNAQGKDGKGSIPKSVYETVCAFSNHYGGNIYLGVDDDGTVIGIDMIRIEKMKKDFITVIQSRLKFIPPLFLEVEDYKVGDKVILHIYVPNSSEIHRLNERYIFDRNGDADIDITNNTNSVNRIYMRKQTEYSENKVFTEVKISDFRKDLINRMRNSSLNYKNGNPLFENLNDFDILKSLSMYKRDKLSGEMGFTLAAVLVFGDDKIIKQCVPYFAVDVLVRFKNVERWDDRLRLQTNLLDCFSQVLEFLTRYVGSPFYLERAERVDVTYMLLREVIVNMLVHREYASPYVSRIELRSNKLILNNANKPINPGLIKKNDIAPFAKNPNIATVFHTLDLIDEIGSGMRKIFKYGPILFGGEPVINNDESFQVILPINGRGLSVIGTMVIPEEKPLFTDDQINVLNHLNFPMSSNQMKEYTKYNSQQSFSKLVLRPLLKGGWISPTIKDKLSSPKQTYYRNDDMFGKL</sequence>
<dbReference type="OrthoDB" id="9768354at2"/>
<dbReference type="RefSeq" id="WP_076614449.1">
    <property type="nucleotide sequence ID" value="NZ_CP019323.1"/>
</dbReference>
<dbReference type="KEGG" id="lalw:BTM29_04965"/>
<organism evidence="2 3">
    <name type="scientific">Companilactobacillus allii</name>
    <dbReference type="NCBI Taxonomy" id="1847728"/>
    <lineage>
        <taxon>Bacteria</taxon>
        <taxon>Bacillati</taxon>
        <taxon>Bacillota</taxon>
        <taxon>Bacilli</taxon>
        <taxon>Lactobacillales</taxon>
        <taxon>Lactobacillaceae</taxon>
        <taxon>Companilactobacillus</taxon>
    </lineage>
</organism>
<reference evidence="3" key="1">
    <citation type="submission" date="2016-12" db="EMBL/GenBank/DDBJ databases">
        <authorList>
            <person name="Jung M.Y."/>
            <person name="Lee S.H."/>
        </authorList>
    </citation>
    <scope>NUCLEOTIDE SEQUENCE [LARGE SCALE GENOMIC DNA]</scope>
    <source>
        <strain evidence="3">WiKim39</strain>
    </source>
</reference>